<accession>A0A2N9FRC7</accession>
<dbReference type="PANTHER" id="PTHR21277:SF37">
    <property type="entry name" value="TRANSCRIPTIONAL COACTIVATOR HFI1_TRANSCRIPTIONAL ADAPTER 1"/>
    <property type="match status" value="1"/>
</dbReference>
<dbReference type="EMBL" id="OIVN01001070">
    <property type="protein sequence ID" value="SPC89481.1"/>
    <property type="molecule type" value="Genomic_DNA"/>
</dbReference>
<dbReference type="GO" id="GO:0006357">
    <property type="term" value="P:regulation of transcription by RNA polymerase II"/>
    <property type="evidence" value="ECO:0007669"/>
    <property type="project" value="TreeGrafter"/>
</dbReference>
<evidence type="ECO:0000313" key="1">
    <source>
        <dbReference type="EMBL" id="SPC89481.1"/>
    </source>
</evidence>
<dbReference type="GO" id="GO:0000124">
    <property type="term" value="C:SAGA complex"/>
    <property type="evidence" value="ECO:0007669"/>
    <property type="project" value="TreeGrafter"/>
</dbReference>
<dbReference type="Pfam" id="PF12767">
    <property type="entry name" value="SAGA-Tad1"/>
    <property type="match status" value="1"/>
</dbReference>
<dbReference type="PANTHER" id="PTHR21277">
    <property type="entry name" value="TRANSCRIPTIONAL ADAPTER 1"/>
    <property type="match status" value="1"/>
</dbReference>
<dbReference type="CDD" id="cd22933">
    <property type="entry name" value="HFD_HFI1"/>
    <property type="match status" value="1"/>
</dbReference>
<sequence>MFSAYIEVSSSSTYLCLNFVASGCSILKNACHAKVPPAPIPKKEVAACSSDGYRKSGPCPLLNGVVLPSSPLKGQSGNSCWASREVQHHQRLIENAESEGEVLLSHPAKLTLIKGLAGSVVPVHSKDEKEVFIRCPLQAPLGIPFCSVSVGGAHRALPLTSTDRCTGSYDSGGLLDTNVLKERMQLIAAAQGLEGVSMECANLLNNGLDAYLKGLIKSCIELVGARCGRDLSKNSSYKHQFQGKLVNGVLPGLHSLLQSTSRPLEGIQNQGQQFPISLPDFKVAMELNPQQLGEDWALLLEKICTHAFEE</sequence>
<dbReference type="AlphaFoldDB" id="A0A2N9FRC7"/>
<dbReference type="GO" id="GO:0003713">
    <property type="term" value="F:transcription coactivator activity"/>
    <property type="evidence" value="ECO:0007669"/>
    <property type="project" value="TreeGrafter"/>
</dbReference>
<proteinExistence type="predicted"/>
<dbReference type="InterPro" id="IPR024738">
    <property type="entry name" value="Hfi1/Tada1"/>
</dbReference>
<name>A0A2N9FRC7_FAGSY</name>
<organism evidence="1">
    <name type="scientific">Fagus sylvatica</name>
    <name type="common">Beechnut</name>
    <dbReference type="NCBI Taxonomy" id="28930"/>
    <lineage>
        <taxon>Eukaryota</taxon>
        <taxon>Viridiplantae</taxon>
        <taxon>Streptophyta</taxon>
        <taxon>Embryophyta</taxon>
        <taxon>Tracheophyta</taxon>
        <taxon>Spermatophyta</taxon>
        <taxon>Magnoliopsida</taxon>
        <taxon>eudicotyledons</taxon>
        <taxon>Gunneridae</taxon>
        <taxon>Pentapetalae</taxon>
        <taxon>rosids</taxon>
        <taxon>fabids</taxon>
        <taxon>Fagales</taxon>
        <taxon>Fagaceae</taxon>
        <taxon>Fagus</taxon>
    </lineage>
</organism>
<protein>
    <submittedName>
        <fullName evidence="1">Uncharacterized protein</fullName>
    </submittedName>
</protein>
<gene>
    <name evidence="1" type="ORF">FSB_LOCUS17363</name>
</gene>
<reference evidence="1" key="1">
    <citation type="submission" date="2018-02" db="EMBL/GenBank/DDBJ databases">
        <authorList>
            <person name="Cohen D.B."/>
            <person name="Kent A.D."/>
        </authorList>
    </citation>
    <scope>NUCLEOTIDE SEQUENCE</scope>
</reference>